<dbReference type="RefSeq" id="WP_348577941.1">
    <property type="nucleotide sequence ID" value="NZ_JBDYKN010000029.1"/>
</dbReference>
<proteinExistence type="predicted"/>
<sequence length="208" mass="22864">MTGTELLDLVSTNLMALFGFAASNSIALLSLLVAVFVWRQSRADAKLAKETAEFTRRTTEEAAQFAKETAVMSVKPHLSLNTNRSPPKGIYEASIQNNGIGPALIKSFTVYIDGQEATATGHVRPFENAVLQLEFAINRYYTSTPVEGAGLSAGAVEKIFSIELHRDNLPLTAAVLTQIQRLALRIEYTDLYGNVMPTYDSRDNGEWF</sequence>
<keyword evidence="3" id="KW-1185">Reference proteome</keyword>
<keyword evidence="1" id="KW-0812">Transmembrane</keyword>
<accession>A0ABV0L4Z6</accession>
<dbReference type="EMBL" id="JBDYKN010000029">
    <property type="protein sequence ID" value="MEP7731418.1"/>
    <property type="molecule type" value="Genomic_DNA"/>
</dbReference>
<evidence type="ECO:0000313" key="3">
    <source>
        <dbReference type="Proteomes" id="UP001471651"/>
    </source>
</evidence>
<dbReference type="Proteomes" id="UP001471651">
    <property type="component" value="Unassembled WGS sequence"/>
</dbReference>
<name>A0ABV0L4Z6_9GAMM</name>
<evidence type="ECO:0000313" key="2">
    <source>
        <dbReference type="EMBL" id="MEP7731418.1"/>
    </source>
</evidence>
<protein>
    <submittedName>
        <fullName evidence="2">Uncharacterized protein</fullName>
    </submittedName>
</protein>
<comment type="caution">
    <text evidence="2">The sequence shown here is derived from an EMBL/GenBank/DDBJ whole genome shotgun (WGS) entry which is preliminary data.</text>
</comment>
<evidence type="ECO:0000256" key="1">
    <source>
        <dbReference type="SAM" id="Phobius"/>
    </source>
</evidence>
<keyword evidence="1" id="KW-1133">Transmembrane helix</keyword>
<reference evidence="2 3" key="1">
    <citation type="submission" date="2024-05" db="EMBL/GenBank/DDBJ databases">
        <authorList>
            <person name="Busch G.E."/>
            <person name="Sharma I."/>
        </authorList>
    </citation>
    <scope>NUCLEOTIDE SEQUENCE [LARGE SCALE GENOMIC DNA]</scope>
    <source>
        <strain evidence="2 3">23GB23</strain>
    </source>
</reference>
<feature type="transmembrane region" description="Helical" evidence="1">
    <location>
        <begin position="14"/>
        <end position="38"/>
    </location>
</feature>
<organism evidence="2 3">
    <name type="scientific">Marinomonas primoryensis</name>
    <dbReference type="NCBI Taxonomy" id="178399"/>
    <lineage>
        <taxon>Bacteria</taxon>
        <taxon>Pseudomonadati</taxon>
        <taxon>Pseudomonadota</taxon>
        <taxon>Gammaproteobacteria</taxon>
        <taxon>Oceanospirillales</taxon>
        <taxon>Oceanospirillaceae</taxon>
        <taxon>Marinomonas</taxon>
    </lineage>
</organism>
<gene>
    <name evidence="2" type="ORF">ABKW32_18380</name>
</gene>
<keyword evidence="1" id="KW-0472">Membrane</keyword>